<dbReference type="GO" id="GO:0016811">
    <property type="term" value="F:hydrolase activity, acting on carbon-nitrogen (but not peptide) bonds, in linear amides"/>
    <property type="evidence" value="ECO:0007669"/>
    <property type="project" value="TreeGrafter"/>
</dbReference>
<dbReference type="Proteomes" id="UP001144372">
    <property type="component" value="Unassembled WGS sequence"/>
</dbReference>
<keyword evidence="1 4" id="KW-0378">Hydrolase</keyword>
<dbReference type="EMBL" id="BSDR01000001">
    <property type="protein sequence ID" value="GLI34625.1"/>
    <property type="molecule type" value="Genomic_DNA"/>
</dbReference>
<feature type="region of interest" description="Disordered" evidence="2">
    <location>
        <begin position="359"/>
        <end position="380"/>
    </location>
</feature>
<proteinExistence type="predicted"/>
<dbReference type="Gene3D" id="3.60.110.10">
    <property type="entry name" value="Carbon-nitrogen hydrolase"/>
    <property type="match status" value="1"/>
</dbReference>
<protein>
    <submittedName>
        <fullName evidence="4">Carbon-nitrogen hydrolase</fullName>
    </submittedName>
</protein>
<dbReference type="InterPro" id="IPR050345">
    <property type="entry name" value="Aliph_Amidase/BUP"/>
</dbReference>
<dbReference type="AlphaFoldDB" id="A0A9W6FTR8"/>
<dbReference type="Pfam" id="PF00795">
    <property type="entry name" value="CN_hydrolase"/>
    <property type="match status" value="1"/>
</dbReference>
<evidence type="ECO:0000256" key="2">
    <source>
        <dbReference type="SAM" id="MobiDB-lite"/>
    </source>
</evidence>
<evidence type="ECO:0000313" key="4">
    <source>
        <dbReference type="EMBL" id="GLI34625.1"/>
    </source>
</evidence>
<dbReference type="PROSITE" id="PS50263">
    <property type="entry name" value="CN_HYDROLASE"/>
    <property type="match status" value="1"/>
</dbReference>
<gene>
    <name evidence="4" type="ORF">DAMNIGENAA_20580</name>
</gene>
<organism evidence="4 5">
    <name type="scientific">Desulforhabdus amnigena</name>
    <dbReference type="NCBI Taxonomy" id="40218"/>
    <lineage>
        <taxon>Bacteria</taxon>
        <taxon>Pseudomonadati</taxon>
        <taxon>Thermodesulfobacteriota</taxon>
        <taxon>Syntrophobacteria</taxon>
        <taxon>Syntrophobacterales</taxon>
        <taxon>Syntrophobacteraceae</taxon>
        <taxon>Desulforhabdus</taxon>
    </lineage>
</organism>
<comment type="caution">
    <text evidence="4">The sequence shown here is derived from an EMBL/GenBank/DDBJ whole genome shotgun (WGS) entry which is preliminary data.</text>
</comment>
<feature type="domain" description="CN hydrolase" evidence="3">
    <location>
        <begin position="8"/>
        <end position="246"/>
    </location>
</feature>
<dbReference type="RefSeq" id="WP_281793997.1">
    <property type="nucleotide sequence ID" value="NZ_BSDR01000001.1"/>
</dbReference>
<dbReference type="SUPFAM" id="SSF56317">
    <property type="entry name" value="Carbon-nitrogen hydrolase"/>
    <property type="match status" value="1"/>
</dbReference>
<accession>A0A9W6FTR8</accession>
<sequence length="525" mass="58300">MDTSLKVLKVAFVHLDVRYKDPEANRKNLLRLNREAAIQGANLILNTEMPLAGYSFSSREDISGYVESENGPTLTEIKRLAKEYGTYIGMGLAEHDEATGIYYNSAFVIDPDGRRVCRYRKINAEMRWACPGDPKQSGTFDTPWGRIGVLICSDSYYGMMPRSMAMRGVDLLWVPANWPPSGLDPLELWKGRAIENGFFIAACGRTGKDRIMDCTSAVSCAFDPQGRELFAASSEESRVFMVEIPLNEVGRLSNGSHPQTLQGRNPSLYRSIYLDFRLIDDLTAHYDLPQPGPLHVHCLVPGGEDWDLETFERQITVTKKEGSNLFVLPPLSSALMDAKSLKSLARQHDVALATSLYSGGPADSVSSSSDETPGRENPSAVQVLVTPDTTCEWRIEDTEHPNGKFPFPTVHYGPAKLGMAPYELLLHPELAVAFSKEGYDLVVLSENRLDRTQRLLCGIRTIEGIAVAACSPNGAIISMVPKGHERWEEQSIEGPGTCSYALDTARIRKKRFQDRVDFELLLRTS</sequence>
<dbReference type="InterPro" id="IPR003010">
    <property type="entry name" value="C-N_Hydrolase"/>
</dbReference>
<evidence type="ECO:0000313" key="5">
    <source>
        <dbReference type="Proteomes" id="UP001144372"/>
    </source>
</evidence>
<dbReference type="PANTHER" id="PTHR43674:SF16">
    <property type="entry name" value="CARBON-NITROGEN FAMILY, PUTATIVE (AFU_ORTHOLOGUE AFUA_5G02350)-RELATED"/>
    <property type="match status" value="1"/>
</dbReference>
<keyword evidence="5" id="KW-1185">Reference proteome</keyword>
<evidence type="ECO:0000259" key="3">
    <source>
        <dbReference type="PROSITE" id="PS50263"/>
    </source>
</evidence>
<dbReference type="CDD" id="cd07197">
    <property type="entry name" value="nitrilase"/>
    <property type="match status" value="1"/>
</dbReference>
<dbReference type="PANTHER" id="PTHR43674">
    <property type="entry name" value="NITRILASE C965.09-RELATED"/>
    <property type="match status" value="1"/>
</dbReference>
<reference evidence="4" key="1">
    <citation type="submission" date="2022-12" db="EMBL/GenBank/DDBJ databases">
        <title>Reference genome sequencing for broad-spectrum identification of bacterial and archaeal isolates by mass spectrometry.</title>
        <authorList>
            <person name="Sekiguchi Y."/>
            <person name="Tourlousse D.M."/>
        </authorList>
    </citation>
    <scope>NUCLEOTIDE SEQUENCE</scope>
    <source>
        <strain evidence="4">ASRB1</strain>
    </source>
</reference>
<evidence type="ECO:0000256" key="1">
    <source>
        <dbReference type="ARBA" id="ARBA00022801"/>
    </source>
</evidence>
<dbReference type="InterPro" id="IPR036526">
    <property type="entry name" value="C-N_Hydrolase_sf"/>
</dbReference>
<name>A0A9W6FTR8_9BACT</name>